<evidence type="ECO:0000256" key="9">
    <source>
        <dbReference type="PROSITE-ProRule" id="PRU00108"/>
    </source>
</evidence>
<dbReference type="PROSITE" id="PS00027">
    <property type="entry name" value="HOMEOBOX_1"/>
    <property type="match status" value="1"/>
</dbReference>
<keyword evidence="2 10" id="KW-0479">Metal-binding</keyword>
<dbReference type="OrthoDB" id="9990008at2759"/>
<evidence type="ECO:0000256" key="6">
    <source>
        <dbReference type="ARBA" id="ARBA00023125"/>
    </source>
</evidence>
<dbReference type="PANTHER" id="PTHR24208">
    <property type="entry name" value="LIM/HOMEOBOX PROTEIN LHX"/>
    <property type="match status" value="1"/>
</dbReference>
<evidence type="ECO:0000256" key="5">
    <source>
        <dbReference type="ARBA" id="ARBA00023038"/>
    </source>
</evidence>
<dbReference type="Gene3D" id="2.10.110.10">
    <property type="entry name" value="Cysteine Rich Protein"/>
    <property type="match status" value="2"/>
</dbReference>
<keyword evidence="16" id="KW-1185">Reference proteome</keyword>
<dbReference type="InterPro" id="IPR001781">
    <property type="entry name" value="Znf_LIM"/>
</dbReference>
<dbReference type="PROSITE" id="PS00478">
    <property type="entry name" value="LIM_DOMAIN_1"/>
    <property type="match status" value="1"/>
</dbReference>
<dbReference type="GO" id="GO:0000981">
    <property type="term" value="F:DNA-binding transcription factor activity, RNA polymerase II-specific"/>
    <property type="evidence" value="ECO:0007669"/>
    <property type="project" value="InterPro"/>
</dbReference>
<dbReference type="PROSITE" id="PS50023">
    <property type="entry name" value="LIM_DOMAIN_2"/>
    <property type="match status" value="2"/>
</dbReference>
<proteinExistence type="predicted"/>
<dbReference type="PANTHER" id="PTHR24208:SF168">
    <property type="entry name" value="PROTEIN APTEROUS"/>
    <property type="match status" value="1"/>
</dbReference>
<keyword evidence="5 10" id="KW-0440">LIM domain</keyword>
<evidence type="ECO:0000259" key="14">
    <source>
        <dbReference type="PROSITE" id="PS50071"/>
    </source>
</evidence>
<sequence length="389" mass="44098">MKEEGMVEKSNLTLSEGGFETSHYYGTDSHFDHHAGSRTMPVLNKFESQSFCAGCGIRILDRYYLLAVDKQWHVSCLKCSDCKIQLDSELTCFARGGNIFCKDDYFRRFGVKRCARCHQGIAANELVMKARDLVYHINCFTCSSCHKALSTGDQFGMKENLIYCRNDYELLFQGEYFQSLTDDLSCHTDGHLPFYNGVGTVQKGRPRKRKNLQDNDLCPPGMGLVPGDGSDRGGDMMRQDGYCSQQPPRQKRVRTSFKHHQLRTMKSYFNLNHNPDAKDLKQLSQKTGLSKRVLQVWFQNARAKHRRNQMKSDGDKPEKADDQSESGTMDDDKIKDSMSMSEITDSQSPMMSDISDSPSLSELQSVHVESDHSTSSLSDLFTNSINSIN</sequence>
<comment type="caution">
    <text evidence="15">The sequence shown here is derived from an EMBL/GenBank/DDBJ whole genome shotgun (WGS) entry which is preliminary data.</text>
</comment>
<dbReference type="Pfam" id="PF00412">
    <property type="entry name" value="LIM"/>
    <property type="match status" value="2"/>
</dbReference>
<accession>A0A8B6F4E7</accession>
<feature type="domain" description="LIM zinc-binding" evidence="13">
    <location>
        <begin position="50"/>
        <end position="111"/>
    </location>
</feature>
<evidence type="ECO:0000256" key="3">
    <source>
        <dbReference type="ARBA" id="ARBA00022737"/>
    </source>
</evidence>
<keyword evidence="6 9" id="KW-0238">DNA-binding</keyword>
<dbReference type="FunFam" id="1.10.10.60:FF:000027">
    <property type="entry name" value="LIM/homeobox protein Lhx9"/>
    <property type="match status" value="1"/>
</dbReference>
<feature type="domain" description="LIM zinc-binding" evidence="13">
    <location>
        <begin position="112"/>
        <end position="174"/>
    </location>
</feature>
<feature type="DNA-binding region" description="Homeobox" evidence="9">
    <location>
        <begin position="250"/>
        <end position="309"/>
    </location>
</feature>
<dbReference type="CDD" id="cd00086">
    <property type="entry name" value="homeodomain"/>
    <property type="match status" value="1"/>
</dbReference>
<evidence type="ECO:0000256" key="1">
    <source>
        <dbReference type="ARBA" id="ARBA00004123"/>
    </source>
</evidence>
<dbReference type="SUPFAM" id="SSF57716">
    <property type="entry name" value="Glucocorticoid receptor-like (DNA-binding domain)"/>
    <property type="match status" value="2"/>
</dbReference>
<evidence type="ECO:0000256" key="12">
    <source>
        <dbReference type="SAM" id="MobiDB-lite"/>
    </source>
</evidence>
<evidence type="ECO:0000256" key="11">
    <source>
        <dbReference type="RuleBase" id="RU000682"/>
    </source>
</evidence>
<dbReference type="CDD" id="cd09377">
    <property type="entry name" value="LIM2_Lhx2_Lhx9"/>
    <property type="match status" value="1"/>
</dbReference>
<dbReference type="SMART" id="SM00132">
    <property type="entry name" value="LIM"/>
    <property type="match status" value="2"/>
</dbReference>
<feature type="compositionally biased region" description="Basic and acidic residues" evidence="12">
    <location>
        <begin position="310"/>
        <end position="322"/>
    </location>
</feature>
<feature type="region of interest" description="Disordered" evidence="12">
    <location>
        <begin position="300"/>
        <end position="389"/>
    </location>
</feature>
<keyword evidence="3" id="KW-0677">Repeat</keyword>
<dbReference type="AlphaFoldDB" id="A0A8B6F4E7"/>
<dbReference type="SMART" id="SM00389">
    <property type="entry name" value="HOX"/>
    <property type="match status" value="1"/>
</dbReference>
<feature type="domain" description="Homeobox" evidence="14">
    <location>
        <begin position="248"/>
        <end position="308"/>
    </location>
</feature>
<dbReference type="FunFam" id="2.10.110.10:FF:000136">
    <property type="entry name" value="LIM domain family"/>
    <property type="match status" value="1"/>
</dbReference>
<feature type="compositionally biased region" description="Low complexity" evidence="12">
    <location>
        <begin position="337"/>
        <end position="361"/>
    </location>
</feature>
<protein>
    <submittedName>
        <fullName evidence="15">LIM homeobox protein 2/9</fullName>
    </submittedName>
</protein>
<dbReference type="InterPro" id="IPR050453">
    <property type="entry name" value="LIM_Homeobox_TF"/>
</dbReference>
<name>A0A8B6F4E7_MYTGA</name>
<keyword evidence="4 10" id="KW-0862">Zinc</keyword>
<evidence type="ECO:0000256" key="8">
    <source>
        <dbReference type="ARBA" id="ARBA00023242"/>
    </source>
</evidence>
<dbReference type="InterPro" id="IPR017970">
    <property type="entry name" value="Homeobox_CS"/>
</dbReference>
<dbReference type="Pfam" id="PF00046">
    <property type="entry name" value="Homeodomain"/>
    <property type="match status" value="1"/>
</dbReference>
<evidence type="ECO:0000256" key="10">
    <source>
        <dbReference type="PROSITE-ProRule" id="PRU00125"/>
    </source>
</evidence>
<evidence type="ECO:0000256" key="2">
    <source>
        <dbReference type="ARBA" id="ARBA00022723"/>
    </source>
</evidence>
<dbReference type="CDD" id="cd09369">
    <property type="entry name" value="LIM1_Lhx2_Lhx9"/>
    <property type="match status" value="1"/>
</dbReference>
<organism evidence="15 16">
    <name type="scientific">Mytilus galloprovincialis</name>
    <name type="common">Mediterranean mussel</name>
    <dbReference type="NCBI Taxonomy" id="29158"/>
    <lineage>
        <taxon>Eukaryota</taxon>
        <taxon>Metazoa</taxon>
        <taxon>Spiralia</taxon>
        <taxon>Lophotrochozoa</taxon>
        <taxon>Mollusca</taxon>
        <taxon>Bivalvia</taxon>
        <taxon>Autobranchia</taxon>
        <taxon>Pteriomorphia</taxon>
        <taxon>Mytilida</taxon>
        <taxon>Mytiloidea</taxon>
        <taxon>Mytilidae</taxon>
        <taxon>Mytilinae</taxon>
        <taxon>Mytilus</taxon>
    </lineage>
</organism>
<reference evidence="15" key="1">
    <citation type="submission" date="2018-11" db="EMBL/GenBank/DDBJ databases">
        <authorList>
            <person name="Alioto T."/>
            <person name="Alioto T."/>
        </authorList>
    </citation>
    <scope>NUCLEOTIDE SEQUENCE</scope>
</reference>
<evidence type="ECO:0000313" key="15">
    <source>
        <dbReference type="EMBL" id="VDI43036.1"/>
    </source>
</evidence>
<dbReference type="Proteomes" id="UP000596742">
    <property type="component" value="Unassembled WGS sequence"/>
</dbReference>
<keyword evidence="8 9" id="KW-0539">Nucleus</keyword>
<gene>
    <name evidence="15" type="ORF">MGAL_10B093636</name>
</gene>
<dbReference type="PROSITE" id="PS50071">
    <property type="entry name" value="HOMEOBOX_2"/>
    <property type="match status" value="1"/>
</dbReference>
<dbReference type="FunFam" id="2.10.110.10:FF:000033">
    <property type="entry name" value="LIM/homeobox protein Lhx9 isoform X2"/>
    <property type="match status" value="1"/>
</dbReference>
<dbReference type="GO" id="GO:0000977">
    <property type="term" value="F:RNA polymerase II transcription regulatory region sequence-specific DNA binding"/>
    <property type="evidence" value="ECO:0007669"/>
    <property type="project" value="TreeGrafter"/>
</dbReference>
<dbReference type="Gene3D" id="1.10.10.60">
    <property type="entry name" value="Homeodomain-like"/>
    <property type="match status" value="1"/>
</dbReference>
<evidence type="ECO:0000259" key="13">
    <source>
        <dbReference type="PROSITE" id="PS50023"/>
    </source>
</evidence>
<keyword evidence="7 9" id="KW-0371">Homeobox</keyword>
<feature type="compositionally biased region" description="Polar residues" evidence="12">
    <location>
        <begin position="373"/>
        <end position="389"/>
    </location>
</feature>
<feature type="region of interest" description="Disordered" evidence="12">
    <location>
        <begin position="203"/>
        <end position="223"/>
    </location>
</feature>
<evidence type="ECO:0000313" key="16">
    <source>
        <dbReference type="Proteomes" id="UP000596742"/>
    </source>
</evidence>
<dbReference type="GO" id="GO:0046872">
    <property type="term" value="F:metal ion binding"/>
    <property type="evidence" value="ECO:0007669"/>
    <property type="project" value="UniProtKB-KW"/>
</dbReference>
<evidence type="ECO:0000256" key="4">
    <source>
        <dbReference type="ARBA" id="ARBA00022833"/>
    </source>
</evidence>
<dbReference type="InterPro" id="IPR001356">
    <property type="entry name" value="HD"/>
</dbReference>
<dbReference type="GO" id="GO:0030182">
    <property type="term" value="P:neuron differentiation"/>
    <property type="evidence" value="ECO:0007669"/>
    <property type="project" value="TreeGrafter"/>
</dbReference>
<dbReference type="InterPro" id="IPR009057">
    <property type="entry name" value="Homeodomain-like_sf"/>
</dbReference>
<dbReference type="GO" id="GO:0005634">
    <property type="term" value="C:nucleus"/>
    <property type="evidence" value="ECO:0007669"/>
    <property type="project" value="UniProtKB-SubCell"/>
</dbReference>
<comment type="subcellular location">
    <subcellularLocation>
        <location evidence="1 9 11">Nucleus</location>
    </subcellularLocation>
</comment>
<dbReference type="SUPFAM" id="SSF46689">
    <property type="entry name" value="Homeodomain-like"/>
    <property type="match status" value="1"/>
</dbReference>
<evidence type="ECO:0000256" key="7">
    <source>
        <dbReference type="ARBA" id="ARBA00023155"/>
    </source>
</evidence>
<dbReference type="EMBL" id="UYJE01006107">
    <property type="protein sequence ID" value="VDI43036.1"/>
    <property type="molecule type" value="Genomic_DNA"/>
</dbReference>